<dbReference type="GeneID" id="89633388"/>
<name>A0A2Z3KDM5_LACLL</name>
<dbReference type="EMBL" id="CP028160">
    <property type="protein sequence ID" value="AWN65802.1"/>
    <property type="molecule type" value="Genomic_DNA"/>
</dbReference>
<gene>
    <name evidence="1" type="ORF">LL14B4_06270</name>
</gene>
<accession>A0A2Z3KDM5</accession>
<reference evidence="1 2" key="1">
    <citation type="submission" date="2018-03" db="EMBL/GenBank/DDBJ databases">
        <title>Genome sequence of Lactococcus lactis strain 14B4 from almond drupe.</title>
        <authorList>
            <person name="Tran T.D."/>
            <person name="McGarvey J.A."/>
            <person name="Huynh S."/>
            <person name="Parker C.T."/>
        </authorList>
    </citation>
    <scope>NUCLEOTIDE SEQUENCE [LARGE SCALE GENOMIC DNA]</scope>
    <source>
        <strain evidence="1 2">14B4</strain>
    </source>
</reference>
<evidence type="ECO:0000313" key="1">
    <source>
        <dbReference type="EMBL" id="AWN65802.1"/>
    </source>
</evidence>
<dbReference type="AlphaFoldDB" id="A0A2Z3KDM5"/>
<sequence>MGCTTCGQGNSQGSSSNSGCCDLRAMDVVTPLNDIRNGDENFCFSEITDKICENLKNDEGINPSATHSNSDCDDLSSLNDLATGSLHNALMTLNLCDVDAYKCWLDSLLSWQWNVDKALICAICGLWDVVHCLDGKTRNSVRVVNLWEGSKNVFDTPTMPVSQSLNDFDYLDLHFRFGTERVVGRVSLEGGISNFATITMMDKVAGNSGYGIDAGAIVAKEVGVQYPNDKNVKLDHFIWSLTGMSGGSLDTVSPAVFLALSSTAKTKNYSDTQDVAADRPHTIDKIEGIISRDTGSCIGG</sequence>
<dbReference type="Proteomes" id="UP000245919">
    <property type="component" value="Chromosome"/>
</dbReference>
<proteinExistence type="predicted"/>
<protein>
    <submittedName>
        <fullName evidence="1">Uncharacterized protein</fullName>
    </submittedName>
</protein>
<evidence type="ECO:0000313" key="2">
    <source>
        <dbReference type="Proteomes" id="UP000245919"/>
    </source>
</evidence>
<dbReference type="RefSeq" id="WP_109990929.1">
    <property type="nucleotide sequence ID" value="NZ_CP028160.1"/>
</dbReference>
<organism evidence="1 2">
    <name type="scientific">Lactococcus lactis subsp. lactis</name>
    <name type="common">Streptococcus lactis</name>
    <dbReference type="NCBI Taxonomy" id="1360"/>
    <lineage>
        <taxon>Bacteria</taxon>
        <taxon>Bacillati</taxon>
        <taxon>Bacillota</taxon>
        <taxon>Bacilli</taxon>
        <taxon>Lactobacillales</taxon>
        <taxon>Streptococcaceae</taxon>
        <taxon>Lactococcus</taxon>
    </lineage>
</organism>